<dbReference type="PANTHER" id="PTHR42792">
    <property type="entry name" value="FLAGELLIN"/>
    <property type="match status" value="1"/>
</dbReference>
<evidence type="ECO:0000256" key="4">
    <source>
        <dbReference type="ARBA" id="ARBA00023143"/>
    </source>
</evidence>
<dbReference type="InterPro" id="IPR001029">
    <property type="entry name" value="Flagellin_N"/>
</dbReference>
<dbReference type="NCBIfam" id="TIGR02550">
    <property type="entry name" value="flagell_flgL"/>
    <property type="match status" value="1"/>
</dbReference>
<sequence length="405" mass="42359">MRISTNVLFDSGAARIGNLQNSLNRTQQQLSSGKRILNPSDDPVAAAQAVNVTQSQVINDQLAVNRGSARNSLNVEESVLGNITSLLQDVKTAVIQAGNGSLDDQQRGFIATELQGRLDDLIGLANTVDGGGNQLFGGYQTSKDAFIKTAAGADFIGDEGARMLQVGPGRQLAVSDSGARIFLRSKTGNGNFVASAANVSGVPSNTGSGVIGTGTVTNAAALTGHQYSITFTSATTFDIQDVSAGTTVSSGNAYASGQSITFDGMQISIEGSPATNDAFTIKPSSSASIFGTMSDLVNLLKKPVATPADGANLRNGLRSAQNIVDNTLDNVMTVRADVGSRLKELDSLDAQGDDRKAQYAESLQNLQELDYTDAVTRLSKEKIMLEAVQQSFAQTSGLSLFNYLK</sequence>
<protein>
    <submittedName>
        <fullName evidence="7">Flagellar hook-associated protein 3</fullName>
    </submittedName>
</protein>
<evidence type="ECO:0000313" key="7">
    <source>
        <dbReference type="EMBL" id="NEX62685.1"/>
    </source>
</evidence>
<dbReference type="SUPFAM" id="SSF64518">
    <property type="entry name" value="Phase 1 flagellin"/>
    <property type="match status" value="1"/>
</dbReference>
<dbReference type="PANTHER" id="PTHR42792:SF1">
    <property type="entry name" value="FLAGELLAR HOOK-ASSOCIATED PROTEIN 3"/>
    <property type="match status" value="1"/>
</dbReference>
<keyword evidence="7" id="KW-0969">Cilium</keyword>
<dbReference type="GO" id="GO:0009424">
    <property type="term" value="C:bacterial-type flagellum hook"/>
    <property type="evidence" value="ECO:0007669"/>
    <property type="project" value="InterPro"/>
</dbReference>
<accession>A0A6B3STL1</accession>
<dbReference type="RefSeq" id="WP_163965405.1">
    <property type="nucleotide sequence ID" value="NZ_JAAIVB010000054.1"/>
</dbReference>
<comment type="similarity">
    <text evidence="3">Belongs to the bacterial flagellin family.</text>
</comment>
<feature type="domain" description="Flagellin N-terminal" evidence="5">
    <location>
        <begin position="3"/>
        <end position="141"/>
    </location>
</feature>
<proteinExistence type="inferred from homology"/>
<comment type="caution">
    <text evidence="7">The sequence shown here is derived from an EMBL/GenBank/DDBJ whole genome shotgun (WGS) entry which is preliminary data.</text>
</comment>
<dbReference type="Pfam" id="PF00669">
    <property type="entry name" value="Flagellin_N"/>
    <property type="match status" value="1"/>
</dbReference>
<keyword evidence="7" id="KW-0282">Flagellum</keyword>
<dbReference type="Pfam" id="PF21158">
    <property type="entry name" value="flgK_1st_1"/>
    <property type="match status" value="1"/>
</dbReference>
<evidence type="ECO:0000256" key="2">
    <source>
        <dbReference type="ARBA" id="ARBA00004613"/>
    </source>
</evidence>
<organism evidence="7 8">
    <name type="scientific">Noviherbaspirillum galbum</name>
    <dbReference type="NCBI Taxonomy" id="2709383"/>
    <lineage>
        <taxon>Bacteria</taxon>
        <taxon>Pseudomonadati</taxon>
        <taxon>Pseudomonadota</taxon>
        <taxon>Betaproteobacteria</taxon>
        <taxon>Burkholderiales</taxon>
        <taxon>Oxalobacteraceae</taxon>
        <taxon>Noviherbaspirillum</taxon>
    </lineage>
</organism>
<dbReference type="GO" id="GO:0071973">
    <property type="term" value="P:bacterial-type flagellum-dependent cell motility"/>
    <property type="evidence" value="ECO:0007669"/>
    <property type="project" value="InterPro"/>
</dbReference>
<dbReference type="InterPro" id="IPR013384">
    <property type="entry name" value="Flagell_FlgL"/>
</dbReference>
<dbReference type="EMBL" id="JAAIVB010000054">
    <property type="protein sequence ID" value="NEX62685.1"/>
    <property type="molecule type" value="Genomic_DNA"/>
</dbReference>
<keyword evidence="7" id="KW-0966">Cell projection</keyword>
<dbReference type="Proteomes" id="UP000482155">
    <property type="component" value="Unassembled WGS sequence"/>
</dbReference>
<dbReference type="GO" id="GO:0005576">
    <property type="term" value="C:extracellular region"/>
    <property type="evidence" value="ECO:0007669"/>
    <property type="project" value="UniProtKB-SubCell"/>
</dbReference>
<evidence type="ECO:0000256" key="1">
    <source>
        <dbReference type="ARBA" id="ARBA00004365"/>
    </source>
</evidence>
<evidence type="ECO:0000256" key="3">
    <source>
        <dbReference type="ARBA" id="ARBA00005709"/>
    </source>
</evidence>
<dbReference type="Gene3D" id="1.20.1330.10">
    <property type="entry name" value="f41 fragment of flagellin, N-terminal domain"/>
    <property type="match status" value="2"/>
</dbReference>
<evidence type="ECO:0000259" key="5">
    <source>
        <dbReference type="Pfam" id="PF00669"/>
    </source>
</evidence>
<comment type="subcellular location">
    <subcellularLocation>
        <location evidence="1">Bacterial flagellum</location>
    </subcellularLocation>
    <subcellularLocation>
        <location evidence="2">Secreted</location>
    </subcellularLocation>
</comment>
<reference evidence="7 8" key="1">
    <citation type="submission" date="2020-02" db="EMBL/GenBank/DDBJ databases">
        <authorList>
            <person name="Kim M.K."/>
        </authorList>
    </citation>
    <scope>NUCLEOTIDE SEQUENCE [LARGE SCALE GENOMIC DNA]</scope>
    <source>
        <strain evidence="7 8">17J57-3</strain>
    </source>
</reference>
<keyword evidence="4" id="KW-0975">Bacterial flagellum</keyword>
<evidence type="ECO:0000313" key="8">
    <source>
        <dbReference type="Proteomes" id="UP000482155"/>
    </source>
</evidence>
<feature type="domain" description="Flagellar hook-associated protein 1 D2-like" evidence="6">
    <location>
        <begin position="204"/>
        <end position="283"/>
    </location>
</feature>
<dbReference type="AlphaFoldDB" id="A0A6B3STL1"/>
<name>A0A6B3STL1_9BURK</name>
<evidence type="ECO:0000259" key="6">
    <source>
        <dbReference type="Pfam" id="PF21158"/>
    </source>
</evidence>
<dbReference type="InterPro" id="IPR001492">
    <property type="entry name" value="Flagellin"/>
</dbReference>
<dbReference type="InterPro" id="IPR049119">
    <property type="entry name" value="FlgK_D2-like"/>
</dbReference>
<dbReference type="GO" id="GO:0005198">
    <property type="term" value="F:structural molecule activity"/>
    <property type="evidence" value="ECO:0007669"/>
    <property type="project" value="InterPro"/>
</dbReference>
<keyword evidence="8" id="KW-1185">Reference proteome</keyword>
<gene>
    <name evidence="7" type="primary">flgL</name>
    <name evidence="7" type="ORF">G3574_16480</name>
</gene>